<feature type="region of interest" description="Disordered" evidence="1">
    <location>
        <begin position="471"/>
        <end position="528"/>
    </location>
</feature>
<dbReference type="AlphaFoldDB" id="A0A2H3L6M7"/>
<evidence type="ECO:0000313" key="2">
    <source>
        <dbReference type="EMBL" id="PDV97924.1"/>
    </source>
</evidence>
<proteinExistence type="predicted"/>
<feature type="region of interest" description="Disordered" evidence="1">
    <location>
        <begin position="269"/>
        <end position="303"/>
    </location>
</feature>
<evidence type="ECO:0000256" key="1">
    <source>
        <dbReference type="SAM" id="MobiDB-lite"/>
    </source>
</evidence>
<dbReference type="EMBL" id="LYXE01000119">
    <property type="protein sequence ID" value="PDV97924.1"/>
    <property type="molecule type" value="Genomic_DNA"/>
</dbReference>
<gene>
    <name evidence="2" type="ORF">A9Q02_17025</name>
</gene>
<feature type="compositionally biased region" description="Basic residues" evidence="1">
    <location>
        <begin position="518"/>
        <end position="528"/>
    </location>
</feature>
<name>A0A2H3L6M7_9CHLR</name>
<dbReference type="Proteomes" id="UP000220922">
    <property type="component" value="Unassembled WGS sequence"/>
</dbReference>
<evidence type="ECO:0000313" key="3">
    <source>
        <dbReference type="Proteomes" id="UP000220922"/>
    </source>
</evidence>
<organism evidence="2 3">
    <name type="scientific">Candidatus Chloroploca asiatica</name>
    <dbReference type="NCBI Taxonomy" id="1506545"/>
    <lineage>
        <taxon>Bacteria</taxon>
        <taxon>Bacillati</taxon>
        <taxon>Chloroflexota</taxon>
        <taxon>Chloroflexia</taxon>
        <taxon>Chloroflexales</taxon>
        <taxon>Chloroflexineae</taxon>
        <taxon>Oscillochloridaceae</taxon>
        <taxon>Candidatus Chloroploca</taxon>
    </lineage>
</organism>
<accession>A0A2H3L6M7</accession>
<comment type="caution">
    <text evidence="2">The sequence shown here is derived from an EMBL/GenBank/DDBJ whole genome shotgun (WGS) entry which is preliminary data.</text>
</comment>
<protein>
    <recommendedName>
        <fullName evidence="4">Transposase</fullName>
    </recommendedName>
</protein>
<feature type="compositionally biased region" description="Basic residues" evidence="1">
    <location>
        <begin position="287"/>
        <end position="296"/>
    </location>
</feature>
<dbReference type="RefSeq" id="WP_097654019.1">
    <property type="nucleotide sequence ID" value="NZ_LYXE01000119.1"/>
</dbReference>
<sequence>MARRSHTSSFSCELPLILSGDDERALGVRLDCARQVYNAVLGESLKRLELLRQAKAYQEARTLPRRTQEERKARAAAFRALDERFGLREYDLHAWAGQFTQSWVGQHLDANTIQTLATRAFGAVREYQFGKRGRPRFKGKGQLLSVEGKTNKQGIRWREGRVRWGPLALAARIPADDPVVAHALASHIKFVRLIRRVLNGRVRFFVQLVCAGTPYRKAKHPIGTGVVGIDPGPRTFGLAGEDWGAQVDLAAPFAGEKQVQRRLRRKLDRQRRANNPANYLPDGRVRPGPKRWRKSQNQRATEGKLAEALRREAAHRTSLHGQLANAVLRLGDAIRIEKNSYRSFQKSYGKAVGQAAPATFVTLLTRKAVSAGASVTVLPTSLRLSQTCLCGTIARKPLAERVHCCDCGITVQRDVWSAYLARFAQAECGPDGPIWRLDAESARQAFSGAESRLPAASSPVSVQAFTAWAQDHQPASAAPSGGSHLPHGGSERVAGAVVTRAREGADAVPPQAGEPGRARRVATRTPRL</sequence>
<dbReference type="OrthoDB" id="442687at2"/>
<evidence type="ECO:0008006" key="4">
    <source>
        <dbReference type="Google" id="ProtNLM"/>
    </source>
</evidence>
<keyword evidence="3" id="KW-1185">Reference proteome</keyword>
<feature type="compositionally biased region" description="Low complexity" evidence="1">
    <location>
        <begin position="479"/>
        <end position="488"/>
    </location>
</feature>
<reference evidence="2 3" key="1">
    <citation type="submission" date="2016-05" db="EMBL/GenBank/DDBJ databases">
        <authorList>
            <person name="Lavstsen T."/>
            <person name="Jespersen J.S."/>
        </authorList>
    </citation>
    <scope>NUCLEOTIDE SEQUENCE [LARGE SCALE GENOMIC DNA]</scope>
    <source>
        <strain evidence="2 3">B7-9</strain>
    </source>
</reference>